<evidence type="ECO:0000259" key="6">
    <source>
        <dbReference type="Pfam" id="PF04055"/>
    </source>
</evidence>
<dbReference type="InterPro" id="IPR013785">
    <property type="entry name" value="Aldolase_TIM"/>
</dbReference>
<feature type="domain" description="Radical SAM core" evidence="6">
    <location>
        <begin position="24"/>
        <end position="98"/>
    </location>
</feature>
<dbReference type="STRING" id="1817758.A2150_03340"/>
<evidence type="ECO:0000256" key="4">
    <source>
        <dbReference type="ARBA" id="ARBA00023004"/>
    </source>
</evidence>
<dbReference type="InterPro" id="IPR058240">
    <property type="entry name" value="rSAM_sf"/>
</dbReference>
<keyword evidence="5" id="KW-0411">Iron-sulfur</keyword>
<dbReference type="GO" id="GO:0051536">
    <property type="term" value="F:iron-sulfur cluster binding"/>
    <property type="evidence" value="ECO:0007669"/>
    <property type="project" value="UniProtKB-KW"/>
</dbReference>
<evidence type="ECO:0000256" key="3">
    <source>
        <dbReference type="ARBA" id="ARBA00022723"/>
    </source>
</evidence>
<name>A0A1F6TE85_9PROT</name>
<dbReference type="SUPFAM" id="SSF102114">
    <property type="entry name" value="Radical SAM enzymes"/>
    <property type="match status" value="1"/>
</dbReference>
<evidence type="ECO:0000313" key="8">
    <source>
        <dbReference type="Proteomes" id="UP000177925"/>
    </source>
</evidence>
<dbReference type="Gene3D" id="3.20.20.70">
    <property type="entry name" value="Aldolase class I"/>
    <property type="match status" value="1"/>
</dbReference>
<dbReference type="InterPro" id="IPR007197">
    <property type="entry name" value="rSAM"/>
</dbReference>
<dbReference type="SFLD" id="SFLDS00029">
    <property type="entry name" value="Radical_SAM"/>
    <property type="match status" value="1"/>
</dbReference>
<sequence>MIDAAALAGWETVAYRLHGNCYLNLTQRCTLRCRFCPKFNGTWRVKDFDLRLHREPSVEQLLAAVGDPREYREVVFCGLGEPTLRLPTVLAVAERLRADGVPRAPAPRRRRR</sequence>
<dbReference type="AlphaFoldDB" id="A0A1F6TE85"/>
<keyword evidence="2" id="KW-0949">S-adenosyl-L-methionine</keyword>
<dbReference type="GO" id="GO:0046872">
    <property type="term" value="F:metal ion binding"/>
    <property type="evidence" value="ECO:0007669"/>
    <property type="project" value="UniProtKB-KW"/>
</dbReference>
<evidence type="ECO:0000256" key="5">
    <source>
        <dbReference type="ARBA" id="ARBA00023014"/>
    </source>
</evidence>
<dbReference type="Proteomes" id="UP000177925">
    <property type="component" value="Unassembled WGS sequence"/>
</dbReference>
<dbReference type="GO" id="GO:0003824">
    <property type="term" value="F:catalytic activity"/>
    <property type="evidence" value="ECO:0007669"/>
    <property type="project" value="InterPro"/>
</dbReference>
<accession>A0A1F6TE85</accession>
<protein>
    <recommendedName>
        <fullName evidence="6">Radical SAM core domain-containing protein</fullName>
    </recommendedName>
</protein>
<evidence type="ECO:0000256" key="2">
    <source>
        <dbReference type="ARBA" id="ARBA00022691"/>
    </source>
</evidence>
<comment type="cofactor">
    <cofactor evidence="1">
        <name>[4Fe-4S] cluster</name>
        <dbReference type="ChEBI" id="CHEBI:49883"/>
    </cofactor>
</comment>
<keyword evidence="4" id="KW-0408">Iron</keyword>
<keyword evidence="3" id="KW-0479">Metal-binding</keyword>
<gene>
    <name evidence="7" type="ORF">A2150_03340</name>
</gene>
<dbReference type="EMBL" id="MFSS01000055">
    <property type="protein sequence ID" value="OGI43457.1"/>
    <property type="molecule type" value="Genomic_DNA"/>
</dbReference>
<evidence type="ECO:0000256" key="1">
    <source>
        <dbReference type="ARBA" id="ARBA00001966"/>
    </source>
</evidence>
<evidence type="ECO:0000313" key="7">
    <source>
        <dbReference type="EMBL" id="OGI43457.1"/>
    </source>
</evidence>
<comment type="caution">
    <text evidence="7">The sequence shown here is derived from an EMBL/GenBank/DDBJ whole genome shotgun (WGS) entry which is preliminary data.</text>
</comment>
<dbReference type="Pfam" id="PF04055">
    <property type="entry name" value="Radical_SAM"/>
    <property type="match status" value="1"/>
</dbReference>
<reference evidence="7 8" key="1">
    <citation type="journal article" date="2016" name="Nat. Commun.">
        <title>Thousands of microbial genomes shed light on interconnected biogeochemical processes in an aquifer system.</title>
        <authorList>
            <person name="Anantharaman K."/>
            <person name="Brown C.T."/>
            <person name="Hug L.A."/>
            <person name="Sharon I."/>
            <person name="Castelle C.J."/>
            <person name="Probst A.J."/>
            <person name="Thomas B.C."/>
            <person name="Singh A."/>
            <person name="Wilkins M.J."/>
            <person name="Karaoz U."/>
            <person name="Brodie E.L."/>
            <person name="Williams K.H."/>
            <person name="Hubbard S.S."/>
            <person name="Banfield J.F."/>
        </authorList>
    </citation>
    <scope>NUCLEOTIDE SEQUENCE [LARGE SCALE GENOMIC DNA]</scope>
</reference>
<proteinExistence type="predicted"/>
<organism evidence="7 8">
    <name type="scientific">Candidatus Muproteobacteria bacterium RBG_16_64_11</name>
    <dbReference type="NCBI Taxonomy" id="1817758"/>
    <lineage>
        <taxon>Bacteria</taxon>
        <taxon>Pseudomonadati</taxon>
        <taxon>Pseudomonadota</taxon>
        <taxon>Candidatus Muproteobacteria</taxon>
    </lineage>
</organism>